<reference evidence="2" key="1">
    <citation type="journal article" date="2022" name="Mol. Ecol. Resour.">
        <title>The genomes of chicory, endive, great burdock and yacon provide insights into Asteraceae palaeo-polyploidization history and plant inulin production.</title>
        <authorList>
            <person name="Fan W."/>
            <person name="Wang S."/>
            <person name="Wang H."/>
            <person name="Wang A."/>
            <person name="Jiang F."/>
            <person name="Liu H."/>
            <person name="Zhao H."/>
            <person name="Xu D."/>
            <person name="Zhang Y."/>
        </authorList>
    </citation>
    <scope>NUCLEOTIDE SEQUENCE [LARGE SCALE GENOMIC DNA]</scope>
    <source>
        <strain evidence="2">cv. Yunnan</strain>
    </source>
</reference>
<reference evidence="1 2" key="2">
    <citation type="journal article" date="2022" name="Mol. Ecol. Resour.">
        <title>The genomes of chicory, endive, great burdock and yacon provide insights into Asteraceae paleo-polyploidization history and plant inulin production.</title>
        <authorList>
            <person name="Fan W."/>
            <person name="Wang S."/>
            <person name="Wang H."/>
            <person name="Wang A."/>
            <person name="Jiang F."/>
            <person name="Liu H."/>
            <person name="Zhao H."/>
            <person name="Xu D."/>
            <person name="Zhang Y."/>
        </authorList>
    </citation>
    <scope>NUCLEOTIDE SEQUENCE [LARGE SCALE GENOMIC DNA]</scope>
    <source>
        <strain evidence="2">cv. Yunnan</strain>
        <tissue evidence="1">Leaves</tissue>
    </source>
</reference>
<protein>
    <submittedName>
        <fullName evidence="1">Uncharacterized protein</fullName>
    </submittedName>
</protein>
<evidence type="ECO:0000313" key="1">
    <source>
        <dbReference type="EMBL" id="KAI3677393.1"/>
    </source>
</evidence>
<keyword evidence="2" id="KW-1185">Reference proteome</keyword>
<gene>
    <name evidence="1" type="ORF">L1987_87020</name>
</gene>
<organism evidence="1 2">
    <name type="scientific">Smallanthus sonchifolius</name>
    <dbReference type="NCBI Taxonomy" id="185202"/>
    <lineage>
        <taxon>Eukaryota</taxon>
        <taxon>Viridiplantae</taxon>
        <taxon>Streptophyta</taxon>
        <taxon>Embryophyta</taxon>
        <taxon>Tracheophyta</taxon>
        <taxon>Spermatophyta</taxon>
        <taxon>Magnoliopsida</taxon>
        <taxon>eudicotyledons</taxon>
        <taxon>Gunneridae</taxon>
        <taxon>Pentapetalae</taxon>
        <taxon>asterids</taxon>
        <taxon>campanulids</taxon>
        <taxon>Asterales</taxon>
        <taxon>Asteraceae</taxon>
        <taxon>Asteroideae</taxon>
        <taxon>Heliantheae alliance</taxon>
        <taxon>Millerieae</taxon>
        <taxon>Smallanthus</taxon>
    </lineage>
</organism>
<name>A0ACB8Y110_9ASTR</name>
<dbReference type="Proteomes" id="UP001056120">
    <property type="component" value="Linkage Group LG29"/>
</dbReference>
<comment type="caution">
    <text evidence="1">The sequence shown here is derived from an EMBL/GenBank/DDBJ whole genome shotgun (WGS) entry which is preliminary data.</text>
</comment>
<sequence>MRVTNHPPPEGMSSVQVGSGVEPDDPNLLKTMDVEMSTLVEPPNSPPNPPPIVSGVPGSLKTPVNDALPSQPKVWSQGLTNSLSYADSCKGNMGDDGPKLQYVPPFISPEVTYQGKPAVCSFCKVFGHSFMMCKKRPIIVEDSPPAPKAVNTPAPAGLSTAGTSLEPVKEAKTSAIAPDEEGFTIVNRKGKNKAIKLQRKKKQVVVRANPNGLNSNTSRATKSGDSCKNVAGPSYSNVGGSGFNFARAVQGAKAKPGKPPNQHPTSSPPPSGPGLSTARTADLHSPAHGSSMEIDPPPVWSNNRFAALNAVSEFDPCDQNSGTGTTFSELDILASIKRTSLVVSPSDLYPPDPINEDGTPFARLLSDDQVQTAGKCDSVREKLICQINREHVEGARLLPSSILSSPSPGGLHAANGGKTYGISESQRKAIADRISVSSSICIEETNNWCPGEWDYFNDLCISLGLDPDYCIEDVESDTENGTAQFFSAPDSAQIRDEETEDVEIPDAKANTPLEATEGLRPAPKSLDSQTAYQLRKRPTTKRGSPYAKPASSGPIRAPGTRVGRNDRPSSRYSPSLADLRVSEFIRETAGISPLEVPLSMKIPHSAGMQSPVTMVSACNRGNQVCPGVGVIQDNTGRAPACNPLTNEGIRAPGKVCNRETPHALGGPVGGDTAEAEMNSELGKMMDFAYDSTSMDYTVPKQMEEGVCQAPLNHVVRDMVSPSPSAPAVPSGNPSDNTLRVDDDGFTLDRPARSKGGQAVCGLGGKQKVDAQPGSVSVPAPAAAKTKSSASGFNYARAVQGDKGSLIHHPVHPPKAAKVTCHAPLPSPQSLRIQIPDDLYPPDQVTVDGMDVDQTRFKSKANEFCQLNREHASGSRILPDSIVSPPMLVNSLSSLLGPGCSGKNYNISAAQKDYIDKCLKNEGSVSVDIVDQWCPGQWDYFNDLCTLMRLDPDNCIEDVDSDTENGTSRFLSGLLNSGAPKPPASIVSPNCVETSLPCGPVPSSDDGGGPRGHIEVQPASPNLEGSNQGSVPPLPRNGSSSRRFSPYGSNKGFGAERGKGKGVNRKEKGQKKYSPMLSELRVTEFVHETTVKGDRRKGGDIPATLGLNPYVEGATDDGITNLSPVDEATVMDTEMEGLKHTSCPANTQVTDNNYGMYSPRKDSNNTQSIIWDSKNGHYNISDRTQGNDSGSSDCDLNTQPDTHQMVNSVWNSPGSGLESFADKIKKSNELTGLKLEYFSPSISPDGGCRIHISQEDLKLSAQAYTLHLYGYFLGTSMDYRVQCKNKPRPMEEVESIHPSVPTPSPVLETIPGGLKAAPAMSKHNAMNVNEDGFVTVSRRKKVGPIKVQGRKQKPVKVKAATQQYEHVRPTSRHAPADLSEKQVGKAPQVNQIASKHDVLKPPTVVPNATKKGSTGFIFARAVQGDRGGKIQQPHSSKITIPPKTIDIDTANRFSVLDIPNSVKFNKLIEVQDDLYPPDQSLEDGMEVDMTQSKDGQIIVDKRSQISCEDQVVTPGPLPVCQPMGQRVTTAQSVREEKEEKDYGISKAQKMAITDRLCGPAQAVRAVDMDNWEQGEHEFFEDQVKALGLNYDYCIEDVESDDENGTAQFFAAQMKVGMPKVPNPTFSQSSK</sequence>
<dbReference type="EMBL" id="CM042046">
    <property type="protein sequence ID" value="KAI3677393.1"/>
    <property type="molecule type" value="Genomic_DNA"/>
</dbReference>
<evidence type="ECO:0000313" key="2">
    <source>
        <dbReference type="Proteomes" id="UP001056120"/>
    </source>
</evidence>
<proteinExistence type="predicted"/>
<accession>A0ACB8Y110</accession>